<accession>A0ABZ2AI16</accession>
<name>A0ABZ2AI16_9BACT</name>
<organism evidence="3 4">
    <name type="scientific">Metamycoplasma gateae</name>
    <dbReference type="NCBI Taxonomy" id="35769"/>
    <lineage>
        <taxon>Bacteria</taxon>
        <taxon>Bacillati</taxon>
        <taxon>Mycoplasmatota</taxon>
        <taxon>Mycoplasmoidales</taxon>
        <taxon>Metamycoplasmataceae</taxon>
        <taxon>Metamycoplasma</taxon>
    </lineage>
</organism>
<keyword evidence="2" id="KW-1133">Transmembrane helix</keyword>
<keyword evidence="2" id="KW-0472">Membrane</keyword>
<keyword evidence="2" id="KW-0812">Transmembrane</keyword>
<dbReference type="RefSeq" id="WP_330463468.1">
    <property type="nucleotide sequence ID" value="NZ_CP143578.1"/>
</dbReference>
<sequence length="543" mass="65059">MKWSIGISIPIFLLILIIIGVILFKKMLIFKIKILNKKIQKINSNIEKLKQVNDQFFELGKDNIEYKKLEEDIANKICNYEINLDKLKINLNKIMLIKNDQGLGWLKKYKESKTIIQNSEKLLKTSLNLNKQKSLILFFDKSNEISKNIIFLTKTKKIFFDIDQFISNNQKNDFLIFAKKSSLNLKNEINDILNDFEQNILFSNNKNLYNQNKILKLLSIYSKSFFKGIAYFDYINKNIESPLNFLKNLVELYSNEYQNIFKKVINKEKIKELEEKIKSLKEDLIKNTIEQWDKKYLDLFYDLEKEIQGKYLLLNNEMNSLLLLKNQQDNIKKIINQLLKNNQLIKENNLILKKYNNKYNDFINNEYIYLKFIMTKNFERIEDISFKNKKEELIFLLKKIKEILNIQSEIIQNFNGGNIEGNKEILNDKFINCFAFHNFEYKLTDEIIFYQNLFNQSMKNYKNYYQQNQIENIIKLINLLVIELNLKIKISKNVITNFFRNNKDTNNPNNQRIYAELINLFYKEKFDEIISKTVKKQNDKGDK</sequence>
<gene>
    <name evidence="3" type="ORF">V2E26_00250</name>
</gene>
<reference evidence="3" key="1">
    <citation type="submission" date="2024-01" db="EMBL/GenBank/DDBJ databases">
        <title>Complete genome sequence of Mycoplasma gateae strain 3700.</title>
        <authorList>
            <person name="Spergser J."/>
        </authorList>
    </citation>
    <scope>NUCLEOTIDE SEQUENCE [LARGE SCALE GENOMIC DNA]</scope>
    <source>
        <strain evidence="3">3700</strain>
    </source>
</reference>
<feature type="coiled-coil region" evidence="1">
    <location>
        <begin position="263"/>
        <end position="290"/>
    </location>
</feature>
<evidence type="ECO:0000313" key="3">
    <source>
        <dbReference type="EMBL" id="WVN21430.1"/>
    </source>
</evidence>
<evidence type="ECO:0000313" key="4">
    <source>
        <dbReference type="Proteomes" id="UP001431935"/>
    </source>
</evidence>
<proteinExistence type="predicted"/>
<dbReference type="Proteomes" id="UP001431935">
    <property type="component" value="Chromosome"/>
</dbReference>
<evidence type="ECO:0000256" key="1">
    <source>
        <dbReference type="SAM" id="Coils"/>
    </source>
</evidence>
<dbReference type="EMBL" id="CP143578">
    <property type="protein sequence ID" value="WVN21430.1"/>
    <property type="molecule type" value="Genomic_DNA"/>
</dbReference>
<keyword evidence="4" id="KW-1185">Reference proteome</keyword>
<evidence type="ECO:0000256" key="2">
    <source>
        <dbReference type="SAM" id="Phobius"/>
    </source>
</evidence>
<keyword evidence="1" id="KW-0175">Coiled coil</keyword>
<protein>
    <submittedName>
        <fullName evidence="3">Uncharacterized protein</fullName>
    </submittedName>
</protein>
<feature type="transmembrane region" description="Helical" evidence="2">
    <location>
        <begin position="6"/>
        <end position="24"/>
    </location>
</feature>